<name>K0J6I9_AMPXN</name>
<gene>
    <name evidence="2" type="ordered locus">AXY_05560</name>
</gene>
<dbReference type="HOGENOM" id="CLU_1493210_0_0_9"/>
<feature type="transmembrane region" description="Helical" evidence="1">
    <location>
        <begin position="22"/>
        <end position="45"/>
    </location>
</feature>
<proteinExistence type="predicted"/>
<keyword evidence="3" id="KW-1185">Reference proteome</keyword>
<keyword evidence="1" id="KW-0812">Transmembrane</keyword>
<dbReference type="KEGG" id="axl:AXY_05560"/>
<dbReference type="AlphaFoldDB" id="K0J6I9"/>
<evidence type="ECO:0000256" key="1">
    <source>
        <dbReference type="SAM" id="Phobius"/>
    </source>
</evidence>
<evidence type="ECO:0000313" key="3">
    <source>
        <dbReference type="Proteomes" id="UP000006294"/>
    </source>
</evidence>
<keyword evidence="1" id="KW-0472">Membrane</keyword>
<reference evidence="2 3" key="1">
    <citation type="submission" date="2011-01" db="EMBL/GenBank/DDBJ databases">
        <title>Whole genome sequence of Amphibacillus xylinus NBRC 15112.</title>
        <authorList>
            <person name="Nakazawa H."/>
            <person name="Katano Y."/>
            <person name="Nakamura S."/>
            <person name="Sasagawa M."/>
            <person name="Fukada J."/>
            <person name="Arai T."/>
            <person name="Sasakura N."/>
            <person name="Mochizuki D."/>
            <person name="Hosoyama A."/>
            <person name="Harada K."/>
            <person name="Horikawa H."/>
            <person name="Kato Y."/>
            <person name="Harada T."/>
            <person name="Sasaki K."/>
            <person name="Sekiguchi M."/>
            <person name="Hodoyama M."/>
            <person name="Nishiko R."/>
            <person name="Narita H."/>
            <person name="Hanamaki A."/>
            <person name="Hata C."/>
            <person name="Konno Y."/>
            <person name="Niimura Y."/>
            <person name="Yamazaki S."/>
            <person name="Fujita N."/>
        </authorList>
    </citation>
    <scope>NUCLEOTIDE SEQUENCE [LARGE SCALE GENOMIC DNA]</scope>
    <source>
        <strain evidence="3">ATCC 51415 / DSM 6626 / JCM 7361 / LMG 17667 / NBRC 15112 / Ep01</strain>
    </source>
</reference>
<protein>
    <submittedName>
        <fullName evidence="2">Uncharacterized protein</fullName>
    </submittedName>
</protein>
<accession>K0J6I9</accession>
<organism evidence="2 3">
    <name type="scientific">Amphibacillus xylanus (strain ATCC 51415 / DSM 6626 / JCM 7361 / LMG 17667 / NBRC 15112 / Ep01)</name>
    <dbReference type="NCBI Taxonomy" id="698758"/>
    <lineage>
        <taxon>Bacteria</taxon>
        <taxon>Bacillati</taxon>
        <taxon>Bacillota</taxon>
        <taxon>Bacilli</taxon>
        <taxon>Bacillales</taxon>
        <taxon>Bacillaceae</taxon>
        <taxon>Amphibacillus</taxon>
    </lineage>
</organism>
<evidence type="ECO:0000313" key="2">
    <source>
        <dbReference type="EMBL" id="BAM46688.1"/>
    </source>
</evidence>
<keyword evidence="1" id="KW-1133">Transmembrane helix</keyword>
<dbReference type="EMBL" id="AP012050">
    <property type="protein sequence ID" value="BAM46688.1"/>
    <property type="molecule type" value="Genomic_DNA"/>
</dbReference>
<dbReference type="Proteomes" id="UP000006294">
    <property type="component" value="Chromosome"/>
</dbReference>
<sequence>MIGHSAVLFRIVESLINIGEGVFIALLVAIIVFLFTNSGWGTELISRIKRKINKKEEDHEKEEQYKIAHEGLKTVSSKLYDEPKKFDVNTFFTIKSSDLKNLDLIRFYIKEKIDGEYIYFDISTEFLLKYTPPEYLKKDEDANIQVYIRRLKRKKEFTIERLGKTVDSLSVTEYKKTINN</sequence>